<organism evidence="1 2">
    <name type="scientific">Brassica cretica</name>
    <name type="common">Mustard</name>
    <dbReference type="NCBI Taxonomy" id="69181"/>
    <lineage>
        <taxon>Eukaryota</taxon>
        <taxon>Viridiplantae</taxon>
        <taxon>Streptophyta</taxon>
        <taxon>Embryophyta</taxon>
        <taxon>Tracheophyta</taxon>
        <taxon>Spermatophyta</taxon>
        <taxon>Magnoliopsida</taxon>
        <taxon>eudicotyledons</taxon>
        <taxon>Gunneridae</taxon>
        <taxon>Pentapetalae</taxon>
        <taxon>rosids</taxon>
        <taxon>malvids</taxon>
        <taxon>Brassicales</taxon>
        <taxon>Brassicaceae</taxon>
        <taxon>Brassiceae</taxon>
        <taxon>Brassica</taxon>
    </lineage>
</organism>
<accession>A0ABQ7CJZ9</accession>
<reference evidence="1 2" key="1">
    <citation type="journal article" date="2020" name="BMC Genomics">
        <title>Intraspecific diversification of the crop wild relative Brassica cretica Lam. using demographic model selection.</title>
        <authorList>
            <person name="Kioukis A."/>
            <person name="Michalopoulou V.A."/>
            <person name="Briers L."/>
            <person name="Pirintsos S."/>
            <person name="Studholme D.J."/>
            <person name="Pavlidis P."/>
            <person name="Sarris P.F."/>
        </authorList>
    </citation>
    <scope>NUCLEOTIDE SEQUENCE [LARGE SCALE GENOMIC DNA]</scope>
    <source>
        <strain evidence="2">cv. PFS-1207/04</strain>
    </source>
</reference>
<protein>
    <submittedName>
        <fullName evidence="1">Uncharacterized protein</fullName>
    </submittedName>
</protein>
<proteinExistence type="predicted"/>
<comment type="caution">
    <text evidence="1">The sequence shown here is derived from an EMBL/GenBank/DDBJ whole genome shotgun (WGS) entry which is preliminary data.</text>
</comment>
<keyword evidence="2" id="KW-1185">Reference proteome</keyword>
<name>A0ABQ7CJZ9_BRACR</name>
<gene>
    <name evidence="1" type="ORF">DY000_02002873</name>
</gene>
<dbReference type="Proteomes" id="UP000266723">
    <property type="component" value="Unassembled WGS sequence"/>
</dbReference>
<dbReference type="EMBL" id="QGKV02000832">
    <property type="protein sequence ID" value="KAF3552158.1"/>
    <property type="molecule type" value="Genomic_DNA"/>
</dbReference>
<sequence length="114" mass="12758">MTFVNSRESCADLFHQLMGGVKEFHAVPGLKSLGVRRDVARTFAADVAQFYLQEIADIKVLEIEENDLTLSPLAEIPRISQAPLTLVANEFGSNQTLMPAETLVKYVLLRRRIL</sequence>
<evidence type="ECO:0000313" key="1">
    <source>
        <dbReference type="EMBL" id="KAF3552158.1"/>
    </source>
</evidence>
<evidence type="ECO:0000313" key="2">
    <source>
        <dbReference type="Proteomes" id="UP000266723"/>
    </source>
</evidence>